<evidence type="ECO:0000259" key="3">
    <source>
        <dbReference type="PROSITE" id="PS50151"/>
    </source>
</evidence>
<dbReference type="Gene3D" id="4.10.860.10">
    <property type="entry name" value="UVR domain"/>
    <property type="match status" value="1"/>
</dbReference>
<dbReference type="EMBL" id="MEVD01000001">
    <property type="protein sequence ID" value="OGC54653.1"/>
    <property type="molecule type" value="Genomic_DNA"/>
</dbReference>
<keyword evidence="2" id="KW-0119">Carbohydrate metabolism</keyword>
<dbReference type="GO" id="GO:0003824">
    <property type="term" value="F:catalytic activity"/>
    <property type="evidence" value="ECO:0007669"/>
    <property type="project" value="InterPro"/>
</dbReference>
<gene>
    <name evidence="4" type="ORF">A3D91_03510</name>
</gene>
<protein>
    <recommendedName>
        <fullName evidence="3">UVR domain-containing protein</fullName>
    </recommendedName>
</protein>
<dbReference type="SUPFAM" id="SSF88713">
    <property type="entry name" value="Glycoside hydrolase/deacetylase"/>
    <property type="match status" value="1"/>
</dbReference>
<dbReference type="Pfam" id="PF02151">
    <property type="entry name" value="UVR"/>
    <property type="match status" value="1"/>
</dbReference>
<dbReference type="Pfam" id="PF03065">
    <property type="entry name" value="Glyco_hydro_57"/>
    <property type="match status" value="1"/>
</dbReference>
<evidence type="ECO:0000313" key="5">
    <source>
        <dbReference type="Proteomes" id="UP000178127"/>
    </source>
</evidence>
<evidence type="ECO:0000313" key="4">
    <source>
        <dbReference type="EMBL" id="OGC54653.1"/>
    </source>
</evidence>
<dbReference type="PANTHER" id="PTHR36306:SF1">
    <property type="entry name" value="ALPHA-AMYLASE-RELATED"/>
    <property type="match status" value="1"/>
</dbReference>
<dbReference type="PROSITE" id="PS50151">
    <property type="entry name" value="UVR"/>
    <property type="match status" value="1"/>
</dbReference>
<organism evidence="4 5">
    <name type="scientific">candidate division WWE3 bacterium RIFCSPHIGHO2_02_FULL_38_14</name>
    <dbReference type="NCBI Taxonomy" id="1802620"/>
    <lineage>
        <taxon>Bacteria</taxon>
        <taxon>Katanobacteria</taxon>
    </lineage>
</organism>
<dbReference type="GO" id="GO:0005975">
    <property type="term" value="P:carbohydrate metabolic process"/>
    <property type="evidence" value="ECO:0007669"/>
    <property type="project" value="InterPro"/>
</dbReference>
<dbReference type="Proteomes" id="UP000178127">
    <property type="component" value="Unassembled WGS sequence"/>
</dbReference>
<dbReference type="InterPro" id="IPR001943">
    <property type="entry name" value="UVR_dom"/>
</dbReference>
<dbReference type="PANTHER" id="PTHR36306">
    <property type="entry name" value="ALPHA-AMYLASE-RELATED-RELATED"/>
    <property type="match status" value="1"/>
</dbReference>
<dbReference type="AlphaFoldDB" id="A0A1F4VDA1"/>
<name>A0A1F4VDA1_UNCKA</name>
<dbReference type="SUPFAM" id="SSF46600">
    <property type="entry name" value="C-terminal UvrC-binding domain of UvrB"/>
    <property type="match status" value="1"/>
</dbReference>
<proteinExistence type="inferred from homology"/>
<dbReference type="Gene3D" id="3.20.110.20">
    <property type="match status" value="1"/>
</dbReference>
<comment type="similarity">
    <text evidence="1">Belongs to the glycosyl hydrolase 57 family.</text>
</comment>
<sequence length="513" mass="60422">MQWINLLHFYQPYNQQDDILLRIVNECYRPLIKGFTQYKKSKTLVNMNGALTKLLLDRGYEDVINGLKLLALEGIVEFTGSAMYHAFLPLLPENEIERQIKLNDEENKKYFGEVYKPDGFFSPEMAVNDKVLKVVKELGYKWLAAPELSYGTEEAGADKLYTGNDSGLFVFFRNKRVSALILGAVVRSGEDLLYETQDLQKKNKYWFTVMDAETFGHHRIGYEKVLFELLASHKLQSAYPSGLIKDVKEVEEVNLRPTTWTNQEQDFWLDRERTQYTESKSFILWKNPENPIHNLQWQFVEFCLSTLGSCNDKDTDSWKNAREKMDKALASDQFWWASALPWWSLEMVEQGAFALREVIYTGEFEAKTRETAEKLYRDIVDQAFEWQRSGYIRRKHLENSSTFMKDSFGVRTPPEWYNQIILEFEDEMNKSARRQDFEKAIKWRDAIIKLNQGTDIYDVLHVVDELWAARHIPSVKPFLEQKWEEFSDLARESFKNVKTKEDFEKWVKESGRL</sequence>
<evidence type="ECO:0000256" key="2">
    <source>
        <dbReference type="ARBA" id="ARBA00023277"/>
    </source>
</evidence>
<dbReference type="InterPro" id="IPR004300">
    <property type="entry name" value="Glyco_hydro_57_N"/>
</dbReference>
<feature type="domain" description="UVR" evidence="3">
    <location>
        <begin position="418"/>
        <end position="453"/>
    </location>
</feature>
<dbReference type="InterPro" id="IPR052046">
    <property type="entry name" value="GH57_Enzymes"/>
</dbReference>
<dbReference type="InterPro" id="IPR011330">
    <property type="entry name" value="Glyco_hydro/deAcase_b/a-brl"/>
</dbReference>
<dbReference type="STRING" id="1802620.A3D91_03510"/>
<evidence type="ECO:0000256" key="1">
    <source>
        <dbReference type="ARBA" id="ARBA00006821"/>
    </source>
</evidence>
<accession>A0A1F4VDA1</accession>
<comment type="caution">
    <text evidence="4">The sequence shown here is derived from an EMBL/GenBank/DDBJ whole genome shotgun (WGS) entry which is preliminary data.</text>
</comment>
<reference evidence="4 5" key="1">
    <citation type="journal article" date="2016" name="Nat. Commun.">
        <title>Thousands of microbial genomes shed light on interconnected biogeochemical processes in an aquifer system.</title>
        <authorList>
            <person name="Anantharaman K."/>
            <person name="Brown C.T."/>
            <person name="Hug L.A."/>
            <person name="Sharon I."/>
            <person name="Castelle C.J."/>
            <person name="Probst A.J."/>
            <person name="Thomas B.C."/>
            <person name="Singh A."/>
            <person name="Wilkins M.J."/>
            <person name="Karaoz U."/>
            <person name="Brodie E.L."/>
            <person name="Williams K.H."/>
            <person name="Hubbard S.S."/>
            <person name="Banfield J.F."/>
        </authorList>
    </citation>
    <scope>NUCLEOTIDE SEQUENCE [LARGE SCALE GENOMIC DNA]</scope>
</reference>
<dbReference type="InterPro" id="IPR036876">
    <property type="entry name" value="UVR_dom_sf"/>
</dbReference>